<dbReference type="EMBL" id="CP010728">
    <property type="protein sequence ID" value="AUR01570.1"/>
    <property type="molecule type" value="Genomic_DNA"/>
</dbReference>
<keyword evidence="4 6" id="KW-0503">Monooxygenase</keyword>
<dbReference type="Proteomes" id="UP000236447">
    <property type="component" value="Plasmid pP88_c"/>
</dbReference>
<geneLocation type="plasmid" evidence="7">
    <name>pp88_c</name>
</geneLocation>
<feature type="domain" description="Luciferase-like" evidence="5">
    <location>
        <begin position="1"/>
        <end position="321"/>
    </location>
</feature>
<dbReference type="Pfam" id="PF00296">
    <property type="entry name" value="Bac_luciferase"/>
    <property type="match status" value="1"/>
</dbReference>
<proteinExistence type="inferred from homology"/>
<accession>A0A2I7KG43</accession>
<dbReference type="PANTHER" id="PTHR30137">
    <property type="entry name" value="LUCIFERASE-LIKE MONOOXYGENASE"/>
    <property type="match status" value="1"/>
</dbReference>
<keyword evidence="6" id="KW-0614">Plasmid</keyword>
<organism evidence="6 7">
    <name type="scientific">Phaeobacter inhibens</name>
    <dbReference type="NCBI Taxonomy" id="221822"/>
    <lineage>
        <taxon>Bacteria</taxon>
        <taxon>Pseudomonadati</taxon>
        <taxon>Pseudomonadota</taxon>
        <taxon>Alphaproteobacteria</taxon>
        <taxon>Rhodobacterales</taxon>
        <taxon>Roseobacteraceae</taxon>
        <taxon>Phaeobacter</taxon>
    </lineage>
</organism>
<evidence type="ECO:0000313" key="7">
    <source>
        <dbReference type="Proteomes" id="UP000236447"/>
    </source>
</evidence>
<keyword evidence="3" id="KW-0560">Oxidoreductase</keyword>
<dbReference type="GO" id="GO:0016705">
    <property type="term" value="F:oxidoreductase activity, acting on paired donors, with incorporation or reduction of molecular oxygen"/>
    <property type="evidence" value="ECO:0007669"/>
    <property type="project" value="InterPro"/>
</dbReference>
<dbReference type="GO" id="GO:0004497">
    <property type="term" value="F:monooxygenase activity"/>
    <property type="evidence" value="ECO:0007669"/>
    <property type="project" value="UniProtKB-KW"/>
</dbReference>
<reference evidence="6 7" key="2">
    <citation type="journal article" date="2017" name="Genome Biol. Evol.">
        <title>Trajectories and Drivers of Genome Evolution in Surface-Associated Marine Phaeobacter.</title>
        <authorList>
            <person name="Freese H.M."/>
            <person name="Sikorski J."/>
            <person name="Bunk B."/>
            <person name="Scheuner C."/>
            <person name="Meier-Kolthoff J.P."/>
            <person name="Sproer C."/>
            <person name="Gram L."/>
            <person name="Overmann J."/>
        </authorList>
    </citation>
    <scope>NUCLEOTIDE SEQUENCE [LARGE SCALE GENOMIC DNA]</scope>
    <source>
        <strain evidence="6 7">P88</strain>
        <plasmid evidence="6">pP88_c</plasmid>
    </source>
</reference>
<dbReference type="Gene3D" id="3.20.20.30">
    <property type="entry name" value="Luciferase-like domain"/>
    <property type="match status" value="1"/>
</dbReference>
<evidence type="ECO:0000259" key="5">
    <source>
        <dbReference type="Pfam" id="PF00296"/>
    </source>
</evidence>
<protein>
    <submittedName>
        <fullName evidence="6">Putative flavin monooxygenase</fullName>
    </submittedName>
</protein>
<dbReference type="GO" id="GO:0005829">
    <property type="term" value="C:cytosol"/>
    <property type="evidence" value="ECO:0007669"/>
    <property type="project" value="TreeGrafter"/>
</dbReference>
<dbReference type="InterPro" id="IPR050766">
    <property type="entry name" value="Bact_Lucif_Oxidored"/>
</dbReference>
<dbReference type="InterPro" id="IPR011251">
    <property type="entry name" value="Luciferase-like_dom"/>
</dbReference>
<comment type="similarity">
    <text evidence="1">Belongs to the bacterial luciferase oxidoreductase family.</text>
</comment>
<evidence type="ECO:0000256" key="2">
    <source>
        <dbReference type="ARBA" id="ARBA00022630"/>
    </source>
</evidence>
<dbReference type="PANTHER" id="PTHR30137:SF16">
    <property type="entry name" value="BLL0895 PROTEIN"/>
    <property type="match status" value="1"/>
</dbReference>
<dbReference type="AlphaFoldDB" id="A0A2I7KG43"/>
<sequence length="362" mass="40220">MDLGLFHMPLHPADRPLVDVLAENTEKIIYADQLGFKETWIGEHYSASTEPITAPMMFLASLIPQTKQIRFGTGVICLPNHHPAQVAGQAAQFDHMTEGRFNMGIGPGGLASDMELFDVLDGTERAEKFAESIGMIKQIWSQDPPYDIKGKHWNIKITDNIIPKLGVGYMSKPFTKPHPPISLSSMSPDGNSVAHAVKQGWRPISANFAPESTIINHWHKYVEGCEAIGKKADGKDWSVVRNILIAESDAQAEDWLLDPKGSDFYYFDYLWEVLKVADYTAVIKPNPEMSDDEVTVESIVKSSVIYGSPKTVIDKIMSLRERSGPFGTLLKAAMDGSGHNRERERLTMRRLAEDVLPVINAG</sequence>
<keyword evidence="2" id="KW-0285">Flavoprotein</keyword>
<evidence type="ECO:0000256" key="4">
    <source>
        <dbReference type="ARBA" id="ARBA00023033"/>
    </source>
</evidence>
<gene>
    <name evidence="6" type="ORF">PhaeoP88_04258</name>
</gene>
<dbReference type="SUPFAM" id="SSF51679">
    <property type="entry name" value="Bacterial luciferase-like"/>
    <property type="match status" value="1"/>
</dbReference>
<dbReference type="RefSeq" id="WP_102884626.1">
    <property type="nucleotide sequence ID" value="NZ_CP010728.1"/>
</dbReference>
<dbReference type="InterPro" id="IPR036661">
    <property type="entry name" value="Luciferase-like_sf"/>
</dbReference>
<reference evidence="6 7" key="1">
    <citation type="journal article" date="2017" name="Front. Microbiol.">
        <title>Phaeobacter piscinae sp. nov., a species of the Roseobacter group and potential aquaculture probiont.</title>
        <authorList>
            <person name="Sonnenschein E.C."/>
            <person name="Phippen C.B.W."/>
            <person name="Nielsen K.F."/>
            <person name="Mateiu R.V."/>
            <person name="Melchiorsen J."/>
            <person name="Gram L."/>
            <person name="Overmann J."/>
            <person name="Freese H.M."/>
        </authorList>
    </citation>
    <scope>NUCLEOTIDE SEQUENCE [LARGE SCALE GENOMIC DNA]</scope>
    <source>
        <strain evidence="6 7">P88</strain>
        <plasmid evidence="6">pP88_c</plasmid>
    </source>
</reference>
<evidence type="ECO:0000313" key="6">
    <source>
        <dbReference type="EMBL" id="AUR01570.1"/>
    </source>
</evidence>
<name>A0A2I7KG43_9RHOB</name>
<evidence type="ECO:0000256" key="1">
    <source>
        <dbReference type="ARBA" id="ARBA00010426"/>
    </source>
</evidence>
<evidence type="ECO:0000256" key="3">
    <source>
        <dbReference type="ARBA" id="ARBA00023002"/>
    </source>
</evidence>